<organism evidence="1 2">
    <name type="scientific">Anabaena lutea FACHB-196</name>
    <dbReference type="NCBI Taxonomy" id="2692881"/>
    <lineage>
        <taxon>Bacteria</taxon>
        <taxon>Bacillati</taxon>
        <taxon>Cyanobacteriota</taxon>
        <taxon>Cyanophyceae</taxon>
        <taxon>Nostocales</taxon>
        <taxon>Nostocaceae</taxon>
        <taxon>Anabaena</taxon>
    </lineage>
</organism>
<dbReference type="InterPro" id="IPR009737">
    <property type="entry name" value="Aim32/Apd1-like"/>
</dbReference>
<dbReference type="InterPro" id="IPR010350">
    <property type="entry name" value="Aim32/Apd1-like_bac"/>
</dbReference>
<dbReference type="Pfam" id="PF06999">
    <property type="entry name" value="Suc_Fer-like"/>
    <property type="match status" value="1"/>
</dbReference>
<keyword evidence="2" id="KW-1185">Reference proteome</keyword>
<dbReference type="PIRSF" id="PIRSF035042">
    <property type="entry name" value="UCP035042_thirdx"/>
    <property type="match status" value="1"/>
</dbReference>
<dbReference type="RefSeq" id="WP_190716888.1">
    <property type="nucleotide sequence ID" value="NZ_JACJST010000018.1"/>
</dbReference>
<dbReference type="CDD" id="cd03062">
    <property type="entry name" value="TRX_Fd_Sucrase"/>
    <property type="match status" value="1"/>
</dbReference>
<name>A0ABR8FIJ3_9NOST</name>
<dbReference type="InterPro" id="IPR036249">
    <property type="entry name" value="Thioredoxin-like_sf"/>
</dbReference>
<comment type="caution">
    <text evidence="1">The sequence shown here is derived from an EMBL/GenBank/DDBJ whole genome shotgun (WGS) entry which is preliminary data.</text>
</comment>
<dbReference type="SUPFAM" id="SSF52833">
    <property type="entry name" value="Thioredoxin-like"/>
    <property type="match status" value="1"/>
</dbReference>
<sequence length="327" mass="37544">MDTFFCSDYSRQIGEEIIGSATNYQTYILVECPQPWISEAFKSKWVPDNLRVLVEEVQRSKLPIRFLLITNDESHKIETTTLLIYQKQQGLSNGYSKQEFKLPNIEQVAGVVRKWLSGDSPDYQVETSITRDILVCTHGSHDQCCARYGNPFYFYAKNTIADLNLDHVRMWKSTHFGGHRFAPTAIDFPEARYYGVLDQDSFRAILTRTGDIQFLNKVYRGWGILPSALQILEREIILQQGWDWFNYKVAGKILEQSLDNNTMLAELTFENPAGSLYTYQAKLVKDPVKTQALKSSCHATQESVVVKYAVANLWLADRKVATYANNY</sequence>
<protein>
    <submittedName>
        <fullName evidence="1">Sucrase ferredoxin</fullName>
    </submittedName>
</protein>
<dbReference type="EMBL" id="JACJST010000018">
    <property type="protein sequence ID" value="MBD2569778.1"/>
    <property type="molecule type" value="Genomic_DNA"/>
</dbReference>
<gene>
    <name evidence="1" type="ORF">H6G59_18135</name>
</gene>
<evidence type="ECO:0000313" key="2">
    <source>
        <dbReference type="Proteomes" id="UP000640531"/>
    </source>
</evidence>
<evidence type="ECO:0000313" key="1">
    <source>
        <dbReference type="EMBL" id="MBD2569778.1"/>
    </source>
</evidence>
<proteinExistence type="predicted"/>
<reference evidence="1 2" key="1">
    <citation type="journal article" date="2020" name="ISME J.">
        <title>Comparative genomics reveals insights into cyanobacterial evolution and habitat adaptation.</title>
        <authorList>
            <person name="Chen M.Y."/>
            <person name="Teng W.K."/>
            <person name="Zhao L."/>
            <person name="Hu C.X."/>
            <person name="Zhou Y.K."/>
            <person name="Han B.P."/>
            <person name="Song L.R."/>
            <person name="Shu W.S."/>
        </authorList>
    </citation>
    <scope>NUCLEOTIDE SEQUENCE [LARGE SCALE GENOMIC DNA]</scope>
    <source>
        <strain evidence="1 2">FACHB-196</strain>
    </source>
</reference>
<accession>A0ABR8FIJ3</accession>
<dbReference type="Proteomes" id="UP000640531">
    <property type="component" value="Unassembled WGS sequence"/>
</dbReference>
<dbReference type="Gene3D" id="3.40.30.10">
    <property type="entry name" value="Glutaredoxin"/>
    <property type="match status" value="1"/>
</dbReference>